<evidence type="ECO:0000313" key="9">
    <source>
        <dbReference type="Proteomes" id="UP001156881"/>
    </source>
</evidence>
<keyword evidence="3" id="KW-0804">Transcription</keyword>
<keyword evidence="2" id="KW-0238">DNA-binding</keyword>
<evidence type="ECO:0000256" key="3">
    <source>
        <dbReference type="ARBA" id="ARBA00023163"/>
    </source>
</evidence>
<accession>A0A7W6ANK1</accession>
<dbReference type="SMART" id="SM00100">
    <property type="entry name" value="cNMP"/>
    <property type="match status" value="1"/>
</dbReference>
<dbReference type="InterPro" id="IPR014710">
    <property type="entry name" value="RmlC-like_jellyroll"/>
</dbReference>
<organism evidence="7 8">
    <name type="scientific">Methylobacterium brachythecii</name>
    <dbReference type="NCBI Taxonomy" id="1176177"/>
    <lineage>
        <taxon>Bacteria</taxon>
        <taxon>Pseudomonadati</taxon>
        <taxon>Pseudomonadota</taxon>
        <taxon>Alphaproteobacteria</taxon>
        <taxon>Hyphomicrobiales</taxon>
        <taxon>Methylobacteriaceae</taxon>
        <taxon>Methylobacterium</taxon>
    </lineage>
</organism>
<dbReference type="Pfam" id="PF13545">
    <property type="entry name" value="HTH_Crp_2"/>
    <property type="match status" value="1"/>
</dbReference>
<dbReference type="SUPFAM" id="SSF46785">
    <property type="entry name" value="Winged helix' DNA-binding domain"/>
    <property type="match status" value="1"/>
</dbReference>
<dbReference type="InterPro" id="IPR000595">
    <property type="entry name" value="cNMP-bd_dom"/>
</dbReference>
<feature type="domain" description="HTH crp-type" evidence="5">
    <location>
        <begin position="130"/>
        <end position="196"/>
    </location>
</feature>
<dbReference type="InterPro" id="IPR050397">
    <property type="entry name" value="Env_Response_Regulators"/>
</dbReference>
<dbReference type="PROSITE" id="PS51063">
    <property type="entry name" value="HTH_CRP_2"/>
    <property type="match status" value="1"/>
</dbReference>
<dbReference type="Proteomes" id="UP001156881">
    <property type="component" value="Unassembled WGS sequence"/>
</dbReference>
<sequence>MAADLALLVPSLVPVPLDRGQVLIEPGQPIRELVFPESGFVSVVTGRSGGEVEIALLGCEGLVGAVPSLLGIDRTPDTSVVQAAGRGYRIRLEALETAVDRSPTLRRLLLTFVHTLYIQTAQTARTNLTDNLEARLARWLLMCQDRLGGSDIAVTHEFLAVVLGVQRSSVTVAIQMIEGRALIKARRGRIHVVDRRGLEAVAGTSYGLPEAEYARLIEAE</sequence>
<reference evidence="7 8" key="3">
    <citation type="submission" date="2020-08" db="EMBL/GenBank/DDBJ databases">
        <title>Genomic Encyclopedia of Type Strains, Phase IV (KMG-IV): sequencing the most valuable type-strain genomes for metagenomic binning, comparative biology and taxonomic classification.</title>
        <authorList>
            <person name="Goeker M."/>
        </authorList>
    </citation>
    <scope>NUCLEOTIDE SEQUENCE [LARGE SCALE GENOMIC DNA]</scope>
    <source>
        <strain evidence="7 8">DSM 24105</strain>
    </source>
</reference>
<reference evidence="9" key="2">
    <citation type="journal article" date="2019" name="Int. J. Syst. Evol. Microbiol.">
        <title>The Global Catalogue of Microorganisms (GCM) 10K type strain sequencing project: providing services to taxonomists for standard genome sequencing and annotation.</title>
        <authorList>
            <consortium name="The Broad Institute Genomics Platform"/>
            <consortium name="The Broad Institute Genome Sequencing Center for Infectious Disease"/>
            <person name="Wu L."/>
            <person name="Ma J."/>
        </authorList>
    </citation>
    <scope>NUCLEOTIDE SEQUENCE [LARGE SCALE GENOMIC DNA]</scope>
    <source>
        <strain evidence="9">NBRC 107710</strain>
    </source>
</reference>
<dbReference type="EMBL" id="JACIDN010000006">
    <property type="protein sequence ID" value="MBB3903856.1"/>
    <property type="molecule type" value="Genomic_DNA"/>
</dbReference>
<keyword evidence="1" id="KW-0805">Transcription regulation</keyword>
<dbReference type="PROSITE" id="PS50042">
    <property type="entry name" value="CNMP_BINDING_3"/>
    <property type="match status" value="1"/>
</dbReference>
<evidence type="ECO:0000256" key="2">
    <source>
        <dbReference type="ARBA" id="ARBA00023125"/>
    </source>
</evidence>
<reference evidence="6" key="4">
    <citation type="submission" date="2023-01" db="EMBL/GenBank/DDBJ databases">
        <title>Draft genome sequence of Methylobacterium brachythecii strain NBRC 107710.</title>
        <authorList>
            <person name="Sun Q."/>
            <person name="Mori K."/>
        </authorList>
    </citation>
    <scope>NUCLEOTIDE SEQUENCE</scope>
    <source>
        <strain evidence="6">NBRC 107710</strain>
    </source>
</reference>
<evidence type="ECO:0000313" key="6">
    <source>
        <dbReference type="EMBL" id="GLS44771.1"/>
    </source>
</evidence>
<evidence type="ECO:0000259" key="5">
    <source>
        <dbReference type="PROSITE" id="PS51063"/>
    </source>
</evidence>
<gene>
    <name evidence="6" type="ORF">GCM10007884_27600</name>
    <name evidence="7" type="ORF">GGR33_003370</name>
</gene>
<dbReference type="CDD" id="cd00038">
    <property type="entry name" value="CAP_ED"/>
    <property type="match status" value="1"/>
</dbReference>
<evidence type="ECO:0000313" key="8">
    <source>
        <dbReference type="Proteomes" id="UP000517759"/>
    </source>
</evidence>
<feature type="domain" description="Cyclic nucleotide-binding" evidence="4">
    <location>
        <begin position="8"/>
        <end position="83"/>
    </location>
</feature>
<name>A0A7W6ANK1_9HYPH</name>
<dbReference type="GO" id="GO:0003677">
    <property type="term" value="F:DNA binding"/>
    <property type="evidence" value="ECO:0007669"/>
    <property type="project" value="UniProtKB-KW"/>
</dbReference>
<dbReference type="AlphaFoldDB" id="A0A7W6ANK1"/>
<dbReference type="GO" id="GO:0003700">
    <property type="term" value="F:DNA-binding transcription factor activity"/>
    <property type="evidence" value="ECO:0007669"/>
    <property type="project" value="TreeGrafter"/>
</dbReference>
<dbReference type="InterPro" id="IPR012318">
    <property type="entry name" value="HTH_CRP"/>
</dbReference>
<dbReference type="InterPro" id="IPR036390">
    <property type="entry name" value="WH_DNA-bd_sf"/>
</dbReference>
<reference evidence="6" key="1">
    <citation type="journal article" date="2014" name="Int. J. Syst. Evol. Microbiol.">
        <title>Complete genome of a new Firmicutes species belonging to the dominant human colonic microbiota ('Ruminococcus bicirculans') reveals two chromosomes and a selective capacity to utilize plant glucans.</title>
        <authorList>
            <consortium name="NISC Comparative Sequencing Program"/>
            <person name="Wegmann U."/>
            <person name="Louis P."/>
            <person name="Goesmann A."/>
            <person name="Henrissat B."/>
            <person name="Duncan S.H."/>
            <person name="Flint H.J."/>
        </authorList>
    </citation>
    <scope>NUCLEOTIDE SEQUENCE</scope>
    <source>
        <strain evidence="6">NBRC 107710</strain>
    </source>
</reference>
<evidence type="ECO:0000313" key="7">
    <source>
        <dbReference type="EMBL" id="MBB3903856.1"/>
    </source>
</evidence>
<keyword evidence="9" id="KW-1185">Reference proteome</keyword>
<evidence type="ECO:0000259" key="4">
    <source>
        <dbReference type="PROSITE" id="PS50042"/>
    </source>
</evidence>
<dbReference type="Gene3D" id="2.60.120.10">
    <property type="entry name" value="Jelly Rolls"/>
    <property type="match status" value="1"/>
</dbReference>
<dbReference type="EMBL" id="BSPG01000015">
    <property type="protein sequence ID" value="GLS44771.1"/>
    <property type="molecule type" value="Genomic_DNA"/>
</dbReference>
<proteinExistence type="predicted"/>
<dbReference type="PANTHER" id="PTHR24567:SF74">
    <property type="entry name" value="HTH-TYPE TRANSCRIPTIONAL REGULATOR ARCR"/>
    <property type="match status" value="1"/>
</dbReference>
<comment type="caution">
    <text evidence="7">The sequence shown here is derived from an EMBL/GenBank/DDBJ whole genome shotgun (WGS) entry which is preliminary data.</text>
</comment>
<dbReference type="Gene3D" id="1.10.10.10">
    <property type="entry name" value="Winged helix-like DNA-binding domain superfamily/Winged helix DNA-binding domain"/>
    <property type="match status" value="1"/>
</dbReference>
<dbReference type="SUPFAM" id="SSF51206">
    <property type="entry name" value="cAMP-binding domain-like"/>
    <property type="match status" value="1"/>
</dbReference>
<dbReference type="InterPro" id="IPR018490">
    <property type="entry name" value="cNMP-bd_dom_sf"/>
</dbReference>
<dbReference type="RefSeq" id="WP_246413197.1">
    <property type="nucleotide sequence ID" value="NZ_BSPG01000015.1"/>
</dbReference>
<dbReference type="InterPro" id="IPR036388">
    <property type="entry name" value="WH-like_DNA-bd_sf"/>
</dbReference>
<dbReference type="Proteomes" id="UP000517759">
    <property type="component" value="Unassembled WGS sequence"/>
</dbReference>
<evidence type="ECO:0000256" key="1">
    <source>
        <dbReference type="ARBA" id="ARBA00023015"/>
    </source>
</evidence>
<dbReference type="PANTHER" id="PTHR24567">
    <property type="entry name" value="CRP FAMILY TRANSCRIPTIONAL REGULATORY PROTEIN"/>
    <property type="match status" value="1"/>
</dbReference>
<dbReference type="Pfam" id="PF00027">
    <property type="entry name" value="cNMP_binding"/>
    <property type="match status" value="1"/>
</dbReference>
<dbReference type="GO" id="GO:0005829">
    <property type="term" value="C:cytosol"/>
    <property type="evidence" value="ECO:0007669"/>
    <property type="project" value="TreeGrafter"/>
</dbReference>
<protein>
    <submittedName>
        <fullName evidence="7">CRP-like cAMP-binding protein</fullName>
    </submittedName>
    <submittedName>
        <fullName evidence="6">Cyclic nucleotide-binding protein</fullName>
    </submittedName>
</protein>